<dbReference type="SMART" id="SM00331">
    <property type="entry name" value="PP2C_SIG"/>
    <property type="match status" value="1"/>
</dbReference>
<dbReference type="InterPro" id="IPR039248">
    <property type="entry name" value="Ptase_RsbX"/>
</dbReference>
<dbReference type="CDD" id="cd16934">
    <property type="entry name" value="HATPase_RsbT-like"/>
    <property type="match status" value="1"/>
</dbReference>
<name>A0A246F5M9_PSENT</name>
<dbReference type="AlphaFoldDB" id="A0A246F5M9"/>
<evidence type="ECO:0000259" key="1">
    <source>
        <dbReference type="SMART" id="SM00331"/>
    </source>
</evidence>
<evidence type="ECO:0000313" key="3">
    <source>
        <dbReference type="Proteomes" id="UP000198145"/>
    </source>
</evidence>
<dbReference type="PANTHER" id="PTHR35801:SF1">
    <property type="entry name" value="PHOSPHOSERINE PHOSPHATASE RSBX"/>
    <property type="match status" value="1"/>
</dbReference>
<dbReference type="eggNOG" id="COG2208">
    <property type="taxonomic scope" value="Bacteria"/>
</dbReference>
<dbReference type="SUPFAM" id="SSF55874">
    <property type="entry name" value="ATPase domain of HSP90 chaperone/DNA topoisomerase II/histidine kinase"/>
    <property type="match status" value="1"/>
</dbReference>
<dbReference type="Proteomes" id="UP000198145">
    <property type="component" value="Unassembled WGS sequence"/>
</dbReference>
<dbReference type="EMBL" id="NJBA01000009">
    <property type="protein sequence ID" value="OWP48496.1"/>
    <property type="molecule type" value="Genomic_DNA"/>
</dbReference>
<protein>
    <submittedName>
        <fullName evidence="2">Anti-sigma regulatory factor</fullName>
    </submittedName>
</protein>
<dbReference type="InterPro" id="IPR036890">
    <property type="entry name" value="HATPase_C_sf"/>
</dbReference>
<organism evidence="2 3">
    <name type="scientific">Pseudomonas nitroreducens</name>
    <dbReference type="NCBI Taxonomy" id="46680"/>
    <lineage>
        <taxon>Bacteria</taxon>
        <taxon>Pseudomonadati</taxon>
        <taxon>Pseudomonadota</taxon>
        <taxon>Gammaproteobacteria</taxon>
        <taxon>Pseudomonadales</taxon>
        <taxon>Pseudomonadaceae</taxon>
        <taxon>Pseudomonas</taxon>
    </lineage>
</organism>
<dbReference type="InterPro" id="IPR001932">
    <property type="entry name" value="PPM-type_phosphatase-like_dom"/>
</dbReference>
<dbReference type="InterPro" id="IPR003594">
    <property type="entry name" value="HATPase_dom"/>
</dbReference>
<reference evidence="2 3" key="1">
    <citation type="submission" date="2017-06" db="EMBL/GenBank/DDBJ databases">
        <title>Draft genome of Pseudomonas nitroreducens DF05.</title>
        <authorList>
            <person name="Iyer R."/>
        </authorList>
    </citation>
    <scope>NUCLEOTIDE SEQUENCE [LARGE SCALE GENOMIC DNA]</scope>
    <source>
        <strain evidence="2 3">DF05</strain>
    </source>
</reference>
<dbReference type="PANTHER" id="PTHR35801">
    <property type="entry name" value="PHOSPHOSERINE PHOSPHATASE RSBX"/>
    <property type="match status" value="1"/>
</dbReference>
<dbReference type="eggNOG" id="COG2172">
    <property type="taxonomic scope" value="Bacteria"/>
</dbReference>
<sequence>MNDAALQFNLAVSHTAHIDAARRAAVNLARDAGAGQPLLDRLTLVIQEMARNLVLHAHGGEMLYFQNERCLQLLAVDRGPGMQDVARCLSDSFSTAGTMGAGLGAIKRLADTFDLYSQPGQGTVVFAGFDLQAPSAPLTVAGLSTPYPGEESCGDSWACKGHRLMVCDGLGHGHAASLASSRAREIFLQHDLNLPQETLLERMHHALASTRGGAVALAEVLPQQCEVRFCAMGNILGVLDDGRSRCMVSGNGTVGYRIGRIKSFSYPWSPSTVLLMASDGIGSRFDLGAYPGLATRHPAVIAGVLHRDFRRHNDDATLVVLKHV</sequence>
<gene>
    <name evidence="2" type="ORF">CEG18_24220</name>
</gene>
<accession>A0A246F5M9</accession>
<feature type="domain" description="PPM-type phosphatase" evidence="1">
    <location>
        <begin position="135"/>
        <end position="323"/>
    </location>
</feature>
<dbReference type="RefSeq" id="WP_088421065.1">
    <property type="nucleotide sequence ID" value="NZ_NJBA01000009.1"/>
</dbReference>
<dbReference type="Gene3D" id="3.30.565.10">
    <property type="entry name" value="Histidine kinase-like ATPase, C-terminal domain"/>
    <property type="match status" value="1"/>
</dbReference>
<dbReference type="Pfam" id="PF07228">
    <property type="entry name" value="SpoIIE"/>
    <property type="match status" value="1"/>
</dbReference>
<dbReference type="Pfam" id="PF13581">
    <property type="entry name" value="HATPase_c_2"/>
    <property type="match status" value="1"/>
</dbReference>
<comment type="caution">
    <text evidence="2">The sequence shown here is derived from an EMBL/GenBank/DDBJ whole genome shotgun (WGS) entry which is preliminary data.</text>
</comment>
<dbReference type="SUPFAM" id="SSF81606">
    <property type="entry name" value="PP2C-like"/>
    <property type="match status" value="1"/>
</dbReference>
<evidence type="ECO:0000313" key="2">
    <source>
        <dbReference type="EMBL" id="OWP48496.1"/>
    </source>
</evidence>
<proteinExistence type="predicted"/>
<dbReference type="InterPro" id="IPR036457">
    <property type="entry name" value="PPM-type-like_dom_sf"/>
</dbReference>
<dbReference type="Gene3D" id="3.60.40.10">
    <property type="entry name" value="PPM-type phosphatase domain"/>
    <property type="match status" value="1"/>
</dbReference>